<organism evidence="1 2">
    <name type="scientific">Nitrospina watsonii</name>
    <dbReference type="NCBI Taxonomy" id="1323948"/>
    <lineage>
        <taxon>Bacteria</taxon>
        <taxon>Pseudomonadati</taxon>
        <taxon>Nitrospinota/Tectimicrobiota group</taxon>
        <taxon>Nitrospinota</taxon>
        <taxon>Nitrospinia</taxon>
        <taxon>Nitrospinales</taxon>
        <taxon>Nitrospinaceae</taxon>
        <taxon>Nitrospina</taxon>
    </lineage>
</organism>
<dbReference type="EMBL" id="OX336137">
    <property type="protein sequence ID" value="CAI2719547.1"/>
    <property type="molecule type" value="Genomic_DNA"/>
</dbReference>
<dbReference type="Proteomes" id="UP001157733">
    <property type="component" value="Chromosome"/>
</dbReference>
<keyword evidence="2" id="KW-1185">Reference proteome</keyword>
<evidence type="ECO:0000313" key="1">
    <source>
        <dbReference type="EMBL" id="CAI2719547.1"/>
    </source>
</evidence>
<name>A0ABM9HH38_9BACT</name>
<accession>A0ABM9HH38</accession>
<reference evidence="1 2" key="1">
    <citation type="submission" date="2022-09" db="EMBL/GenBank/DDBJ databases">
        <authorList>
            <person name="Kop L."/>
        </authorList>
    </citation>
    <scope>NUCLEOTIDE SEQUENCE [LARGE SCALE GENOMIC DNA]</scope>
    <source>
        <strain evidence="1 2">347</strain>
    </source>
</reference>
<sequence>MCLNGNRVPLLPESGSFPSTFILRRLVASTTAHLN</sequence>
<evidence type="ECO:0000313" key="2">
    <source>
        <dbReference type="Proteomes" id="UP001157733"/>
    </source>
</evidence>
<proteinExistence type="predicted"/>
<gene>
    <name evidence="1" type="ORF">NSPWAT_2691</name>
</gene>
<protein>
    <submittedName>
        <fullName evidence="1">Uncharacterized protein</fullName>
    </submittedName>
</protein>